<dbReference type="PANTHER" id="PTHR46363:SF1">
    <property type="entry name" value="DEOXYRIBONUCLEASE TATDN2-RELATED"/>
    <property type="match status" value="1"/>
</dbReference>
<evidence type="ECO:0000256" key="2">
    <source>
        <dbReference type="ARBA" id="ARBA00022801"/>
    </source>
</evidence>
<feature type="compositionally biased region" description="Polar residues" evidence="3">
    <location>
        <begin position="9"/>
        <end position="20"/>
    </location>
</feature>
<dbReference type="Pfam" id="PF01026">
    <property type="entry name" value="TatD_DNase"/>
    <property type="match status" value="1"/>
</dbReference>
<accession>A0AAE9EU59</accession>
<dbReference type="AlphaFoldDB" id="A0AAE9EU59"/>
<evidence type="ECO:0000256" key="1">
    <source>
        <dbReference type="ARBA" id="ARBA00009275"/>
    </source>
</evidence>
<proteinExistence type="inferred from homology"/>
<dbReference type="InterPro" id="IPR018228">
    <property type="entry name" value="DNase_TatD-rel_CS"/>
</dbReference>
<comment type="similarity">
    <text evidence="1">Belongs to the metallo-dependent hydrolases superfamily. TatD-type hydrolase family.</text>
</comment>
<organism evidence="4 5">
    <name type="scientific">Caenorhabditis briggsae</name>
    <dbReference type="NCBI Taxonomy" id="6238"/>
    <lineage>
        <taxon>Eukaryota</taxon>
        <taxon>Metazoa</taxon>
        <taxon>Ecdysozoa</taxon>
        <taxon>Nematoda</taxon>
        <taxon>Chromadorea</taxon>
        <taxon>Rhabditida</taxon>
        <taxon>Rhabditina</taxon>
        <taxon>Rhabditomorpha</taxon>
        <taxon>Rhabditoidea</taxon>
        <taxon>Rhabditidae</taxon>
        <taxon>Peloderinae</taxon>
        <taxon>Caenorhabditis</taxon>
    </lineage>
</organism>
<name>A0AAE9EU59_CAEBR</name>
<dbReference type="InterPro" id="IPR001130">
    <property type="entry name" value="TatD-like"/>
</dbReference>
<feature type="compositionally biased region" description="Polar residues" evidence="3">
    <location>
        <begin position="115"/>
        <end position="138"/>
    </location>
</feature>
<keyword evidence="5" id="KW-1185">Reference proteome</keyword>
<dbReference type="InterPro" id="IPR032466">
    <property type="entry name" value="Metal_Hydrolase"/>
</dbReference>
<feature type="region of interest" description="Disordered" evidence="3">
    <location>
        <begin position="1"/>
        <end position="24"/>
    </location>
</feature>
<dbReference type="FunFam" id="3.20.20.140:FF:000027">
    <property type="entry name" value="putative deoxyribonuclease TATDN2"/>
    <property type="match status" value="1"/>
</dbReference>
<dbReference type="PANTHER" id="PTHR46363">
    <property type="entry name" value="DEOXYRIBONUCLEASE TATDN2-RELATED"/>
    <property type="match status" value="1"/>
</dbReference>
<evidence type="ECO:0000313" key="5">
    <source>
        <dbReference type="Proteomes" id="UP000829354"/>
    </source>
</evidence>
<feature type="compositionally biased region" description="Basic and acidic residues" evidence="3">
    <location>
        <begin position="183"/>
        <end position="198"/>
    </location>
</feature>
<dbReference type="Proteomes" id="UP000829354">
    <property type="component" value="Chromosome IV"/>
</dbReference>
<dbReference type="Gene3D" id="3.20.20.140">
    <property type="entry name" value="Metal-dependent hydrolases"/>
    <property type="match status" value="1"/>
</dbReference>
<dbReference type="SUPFAM" id="SSF51556">
    <property type="entry name" value="Metallo-dependent hydrolases"/>
    <property type="match status" value="1"/>
</dbReference>
<sequence>MKVRRSVEKNQFQRNINKTAHGSRGGVNPPLFAIPVHDFSRHFLPSTAADLKQSVSFIWFLDMSDKGNGRELYQPPAKRTEKGSNPSTLVKEECRESFRKIIPNCCEEDDDGDDTISSPVKNSTNIDKSPSASSKNWRTTTPSLSSTEPSSDIIHNVQEKCNIGSRRNKTDKKPVTTRGPGFPKKETPSSGRNDDSENHNKALLEKFHCTDMPYIDSHCHTDFIYTMLMRSKQFKPTDGIREWVYRYPDAFPRAFAGMIANFIKPELFVNCADNEEYDFRWILEQLRSNYYLGTTWGCHPHHAEKWGKMDAFWNTMEEILSRGSDLKVLAVGECGIDLHRCESSLEIQKEVFDKHVALAYKYRLPLVIHCRNGNKGHAEEECLEILKKHMVQKHPFLKIHRHCYTENWEIARQWLKQCPDVHFGYTPAILTFKEPQIDAVRRIPLDRILLETDAPYFKPKCFDSFTPPKVSLPGMAIATALRIAEIKNCTLEEVLRATYDNTRRCYQIPVY</sequence>
<evidence type="ECO:0000313" key="4">
    <source>
        <dbReference type="EMBL" id="UMM28683.1"/>
    </source>
</evidence>
<keyword evidence="2" id="KW-0378">Hydrolase</keyword>
<feature type="compositionally biased region" description="Low complexity" evidence="3">
    <location>
        <begin position="139"/>
        <end position="151"/>
    </location>
</feature>
<gene>
    <name evidence="4" type="ORF">L5515_011415</name>
</gene>
<dbReference type="CDD" id="cd01310">
    <property type="entry name" value="TatD_DNAse"/>
    <property type="match status" value="1"/>
</dbReference>
<dbReference type="GO" id="GO:0016788">
    <property type="term" value="F:hydrolase activity, acting on ester bonds"/>
    <property type="evidence" value="ECO:0007669"/>
    <property type="project" value="InterPro"/>
</dbReference>
<evidence type="ECO:0000256" key="3">
    <source>
        <dbReference type="SAM" id="MobiDB-lite"/>
    </source>
</evidence>
<feature type="region of interest" description="Disordered" evidence="3">
    <location>
        <begin position="105"/>
        <end position="198"/>
    </location>
</feature>
<dbReference type="PROSITE" id="PS01091">
    <property type="entry name" value="TATD_3"/>
    <property type="match status" value="1"/>
</dbReference>
<reference evidence="4 5" key="1">
    <citation type="submission" date="2022-04" db="EMBL/GenBank/DDBJ databases">
        <title>Chromosome-level reference genomes for two strains of Caenorhabditis briggsae: an improved platform for comparative genomics.</title>
        <authorList>
            <person name="Stevens L."/>
            <person name="Andersen E."/>
        </authorList>
    </citation>
    <scope>NUCLEOTIDE SEQUENCE [LARGE SCALE GENOMIC DNA]</scope>
    <source>
        <strain evidence="4">VX34</strain>
        <tissue evidence="4">Whole-organism</tissue>
    </source>
</reference>
<protein>
    <submittedName>
        <fullName evidence="4">Uncharacterized protein</fullName>
    </submittedName>
</protein>
<dbReference type="EMBL" id="CP092623">
    <property type="protein sequence ID" value="UMM28683.1"/>
    <property type="molecule type" value="Genomic_DNA"/>
</dbReference>